<dbReference type="Gene3D" id="1.20.120.670">
    <property type="entry name" value="N-acetyl-b-d-glucoasminidase"/>
    <property type="match status" value="1"/>
</dbReference>
<dbReference type="Gene3D" id="3.20.20.80">
    <property type="entry name" value="Glycosidases"/>
    <property type="match status" value="1"/>
</dbReference>
<sequence>MELYLKGDISAVADGLELVSKRLKIQLSTDGYPIHVINQQGPLRVVNKNGQGEISFEKPIHFFRAIGLWLENFQKSGEFDITENPQFNMSGVMLDASRNAVPTVADLEKLLQHMAVMGLDTLMLYTEDTYEVKEYPYFGYMRGRYTFEELKACDEYAAKLGIDMIPCIQTLGHLREALKWNYASGFKDTDDILLVDEPQTYEFLESCLKAASEPFRTKRIHIGMDETFQLGLGKYLEKHGYEKHIDLMNRHLQKVIAITDKLGLKPMIWSDMYLPLFAENSPYKDENGSIRRDILEGIPDVELVYWNYYRKEQEVYERDFHNHKLLGSTPIFAGGAWTWNGLVPNYGKAIATTEAALAACKQEGISEIFVTLWGDNGAETPFATAYPIMQLFAEHTYQKEVSIEKVAERFEFCGGGHFADFMNLKLLDETPGVMKDNMNTSMTSKVLLYQDSLIGLYDENVRGLPLGEHYQQLVLVLEKAKQENPAWEALFDLYEQLARVLSDKAEIGIKILAAYQNNDFEQMKSILMILDRIQANVDLLRQKHRDIWFAAYKPFGWEVIDIRYGGVMTRMDSAKYRIQEWLEGRIPRIEELEEKRLHHDGPWEIVEGLVGGNVYHRIVTAGNFSL</sequence>
<evidence type="ECO:0000259" key="4">
    <source>
        <dbReference type="Pfam" id="PF18088"/>
    </source>
</evidence>
<dbReference type="CDD" id="cd06565">
    <property type="entry name" value="GH20_GcnA-like"/>
    <property type="match status" value="1"/>
</dbReference>
<dbReference type="Pfam" id="PF00728">
    <property type="entry name" value="Glyco_hydro_20"/>
    <property type="match status" value="1"/>
</dbReference>
<dbReference type="Pfam" id="PF18088">
    <property type="entry name" value="Glyco_H_20C_C"/>
    <property type="match status" value="1"/>
</dbReference>
<name>A0A6H1NWC1_PRIMG</name>
<dbReference type="PANTHER" id="PTHR21040:SF8">
    <property type="entry name" value="BCDNA.GH04120"/>
    <property type="match status" value="1"/>
</dbReference>
<dbReference type="GO" id="GO:0005975">
    <property type="term" value="P:carbohydrate metabolic process"/>
    <property type="evidence" value="ECO:0007669"/>
    <property type="project" value="InterPro"/>
</dbReference>
<dbReference type="InterPro" id="IPR038901">
    <property type="entry name" value="HEXDC-like"/>
</dbReference>
<evidence type="ECO:0000256" key="1">
    <source>
        <dbReference type="ARBA" id="ARBA00006285"/>
    </source>
</evidence>
<evidence type="ECO:0000259" key="3">
    <source>
        <dbReference type="Pfam" id="PF00728"/>
    </source>
</evidence>
<comment type="similarity">
    <text evidence="1">Belongs to the glycosyl hydrolase 20 family.</text>
</comment>
<organism evidence="5 6">
    <name type="scientific">Priestia megaterium</name>
    <name type="common">Bacillus megaterium</name>
    <dbReference type="NCBI Taxonomy" id="1404"/>
    <lineage>
        <taxon>Bacteria</taxon>
        <taxon>Bacillati</taxon>
        <taxon>Bacillota</taxon>
        <taxon>Bacilli</taxon>
        <taxon>Bacillales</taxon>
        <taxon>Bacillaceae</taxon>
        <taxon>Priestia</taxon>
    </lineage>
</organism>
<keyword evidence="2" id="KW-0378">Hydrolase</keyword>
<accession>A0A6H1NWC1</accession>
<feature type="domain" description="Glycoside Hydrolase 20C C-terminal" evidence="4">
    <location>
        <begin position="420"/>
        <end position="602"/>
    </location>
</feature>
<dbReference type="GO" id="GO:0004563">
    <property type="term" value="F:beta-N-acetylhexosaminidase activity"/>
    <property type="evidence" value="ECO:0007669"/>
    <property type="project" value="UniProtKB-ARBA"/>
</dbReference>
<dbReference type="SUPFAM" id="SSF51445">
    <property type="entry name" value="(Trans)glycosidases"/>
    <property type="match status" value="1"/>
</dbReference>
<reference evidence="5 6" key="2">
    <citation type="submission" date="2020-04" db="EMBL/GenBank/DDBJ databases">
        <authorList>
            <person name="Fomenkov A."/>
            <person name="Anton B.P."/>
            <person name="Roberts R.J."/>
        </authorList>
    </citation>
    <scope>NUCLEOTIDE SEQUENCE [LARGE SCALE GENOMIC DNA]</scope>
    <source>
        <strain evidence="5 6">S2</strain>
    </source>
</reference>
<dbReference type="EMBL" id="CP051128">
    <property type="protein sequence ID" value="QIZ05579.1"/>
    <property type="molecule type" value="Genomic_DNA"/>
</dbReference>
<dbReference type="InterPro" id="IPR041063">
    <property type="entry name" value="Glyco_H_20C_C"/>
</dbReference>
<dbReference type="Proteomes" id="UP000501868">
    <property type="component" value="Chromosome"/>
</dbReference>
<gene>
    <name evidence="5" type="ORF">HFZ78_01500</name>
</gene>
<proteinExistence type="inferred from homology"/>
<evidence type="ECO:0000313" key="5">
    <source>
        <dbReference type="EMBL" id="QIZ05579.1"/>
    </source>
</evidence>
<dbReference type="InterPro" id="IPR017853">
    <property type="entry name" value="GH"/>
</dbReference>
<protein>
    <submittedName>
        <fullName evidence="5">Beta-N-acetylhexosaminidase</fullName>
    </submittedName>
</protein>
<dbReference type="AlphaFoldDB" id="A0A6H1NWC1"/>
<dbReference type="InterPro" id="IPR015883">
    <property type="entry name" value="Glyco_hydro_20_cat"/>
</dbReference>
<reference evidence="5 6" key="1">
    <citation type="submission" date="2020-04" db="EMBL/GenBank/DDBJ databases">
        <title>Genome-Wide Identification of 5-Methylcytosine Sites in Bacterial Genomes By High-Throughput Sequencing of MspJI Restriction Fragments.</title>
        <authorList>
            <person name="Wu V."/>
        </authorList>
    </citation>
    <scope>NUCLEOTIDE SEQUENCE [LARGE SCALE GENOMIC DNA]</scope>
    <source>
        <strain evidence="5 6">S2</strain>
    </source>
</reference>
<evidence type="ECO:0000256" key="2">
    <source>
        <dbReference type="ARBA" id="ARBA00022801"/>
    </source>
</evidence>
<feature type="domain" description="Glycoside hydrolase family 20 catalytic" evidence="3">
    <location>
        <begin position="90"/>
        <end position="273"/>
    </location>
</feature>
<evidence type="ECO:0000313" key="6">
    <source>
        <dbReference type="Proteomes" id="UP000501868"/>
    </source>
</evidence>
<dbReference type="PANTHER" id="PTHR21040">
    <property type="entry name" value="BCDNA.GH04120"/>
    <property type="match status" value="1"/>
</dbReference>